<keyword evidence="6" id="KW-1185">Reference proteome</keyword>
<dbReference type="Proteomes" id="UP001321498">
    <property type="component" value="Chromosome"/>
</dbReference>
<evidence type="ECO:0000256" key="4">
    <source>
        <dbReference type="SAM" id="Coils"/>
    </source>
</evidence>
<protein>
    <recommendedName>
        <fullName evidence="3">Nuclease SbcCD subunit C</fullName>
    </recommendedName>
</protein>
<name>A0ABN6XQH0_9MICO</name>
<keyword evidence="4" id="KW-0175">Coiled coil</keyword>
<proteinExistence type="inferred from homology"/>
<dbReference type="PANTHER" id="PTHR32114:SF2">
    <property type="entry name" value="ABC TRANSPORTER ABCH.3"/>
    <property type="match status" value="1"/>
</dbReference>
<evidence type="ECO:0000256" key="2">
    <source>
        <dbReference type="ARBA" id="ARBA00011322"/>
    </source>
</evidence>
<dbReference type="SUPFAM" id="SSF52540">
    <property type="entry name" value="P-loop containing nucleoside triphosphate hydrolases"/>
    <property type="match status" value="1"/>
</dbReference>
<evidence type="ECO:0000313" key="5">
    <source>
        <dbReference type="EMBL" id="BDZ47188.1"/>
    </source>
</evidence>
<dbReference type="RefSeq" id="WP_286277139.1">
    <property type="nucleotide sequence ID" value="NZ_AP027731.1"/>
</dbReference>
<evidence type="ECO:0000256" key="3">
    <source>
        <dbReference type="ARBA" id="ARBA00013368"/>
    </source>
</evidence>
<gene>
    <name evidence="5" type="primary">sbcC</name>
    <name evidence="5" type="ORF">GCM10025866_30970</name>
</gene>
<dbReference type="EMBL" id="AP027731">
    <property type="protein sequence ID" value="BDZ47188.1"/>
    <property type="molecule type" value="Genomic_DNA"/>
</dbReference>
<feature type="coiled-coil region" evidence="4">
    <location>
        <begin position="429"/>
        <end position="459"/>
    </location>
</feature>
<comment type="similarity">
    <text evidence="1">Belongs to the SMC family. SbcC subfamily.</text>
</comment>
<evidence type="ECO:0000313" key="6">
    <source>
        <dbReference type="Proteomes" id="UP001321498"/>
    </source>
</evidence>
<comment type="subunit">
    <text evidence="2">Heterodimer of SbcC and SbcD.</text>
</comment>
<dbReference type="InterPro" id="IPR027417">
    <property type="entry name" value="P-loop_NTPase"/>
</dbReference>
<dbReference type="PANTHER" id="PTHR32114">
    <property type="entry name" value="ABC TRANSPORTER ABCH.3"/>
    <property type="match status" value="1"/>
</dbReference>
<organism evidence="5 6">
    <name type="scientific">Naasia aerilata</name>
    <dbReference type="NCBI Taxonomy" id="1162966"/>
    <lineage>
        <taxon>Bacteria</taxon>
        <taxon>Bacillati</taxon>
        <taxon>Actinomycetota</taxon>
        <taxon>Actinomycetes</taxon>
        <taxon>Micrococcales</taxon>
        <taxon>Microbacteriaceae</taxon>
        <taxon>Naasia</taxon>
    </lineage>
</organism>
<dbReference type="Pfam" id="PF13558">
    <property type="entry name" value="SbcC_Walker_B"/>
    <property type="match status" value="1"/>
</dbReference>
<reference evidence="6" key="1">
    <citation type="journal article" date="2019" name="Int. J. Syst. Evol. Microbiol.">
        <title>The Global Catalogue of Microorganisms (GCM) 10K type strain sequencing project: providing services to taxonomists for standard genome sequencing and annotation.</title>
        <authorList>
            <consortium name="The Broad Institute Genomics Platform"/>
            <consortium name="The Broad Institute Genome Sequencing Center for Infectious Disease"/>
            <person name="Wu L."/>
            <person name="Ma J."/>
        </authorList>
    </citation>
    <scope>NUCLEOTIDE SEQUENCE [LARGE SCALE GENOMIC DNA]</scope>
    <source>
        <strain evidence="6">NBRC 108725</strain>
    </source>
</reference>
<sequence length="847" mass="91052">MLGEILPIKEDQFLQVILLAQNRFQKFLLAKTDERRAVLRTLFGTARFEKLETSLLERRKQLDAEVATTRQTIAMHAATVAEQAELDEAIVPDLDWFLAARDALGERLVVTGATVDVANAEAEAAEIRWRAIQQLLGKQTRLRTAREGLLALEKAAPAIEAERKFIEAAARAELVVPFLDARAAAAKALTKAREAEQAAGESWAPFAAQHNGDVDLPELIDTLTAAVGALDAAVAEEQRLPELRRDVERLTAAAATRAATISARVARIATIPSVLDVLDDKLGAASVLAGTAADRRKELDRAEDALYAARLAEKLENELATASEAERAASKENLAAALAYDDLVNRRHADIASELAAALKPGEACKVCGSVEHPSPAPQVADPVTPATVEKAKATMAARQRDLEAAGARVSDASARLAEARGKAGERSVEEALGQRDAARKAVDAAEQAEHERAMLAAEKAQVRAGLDTESAALEADRTEQRAIAAQVTEATVKRDEATERVRVHRGDHDSVGARAAALRAERDAARELHESREARSQRAEALESAVAALAERLAEHEFDSEDAVTAARLPKAEVEGKRALIRQHEGELAAARSVLADDELADLPAEPVDLAPVQEALVRARQARDTALATHAELKARARVVRAKVVEAEDLLSRSARLLEEYEQVRALAAAVHGEEPNTKRMRLETFVLAAQLEQIIAAANLRLRTMTDGRYTLLLDDERQYRNAEAGLGLTVLDEHTGMPRQTASLSGGEMFLASLSLALGLAEVVSQQAGGIRLDTLFVDEGFGSLDGETLEVAMRALDSLRAGGRTIGLISHVDSMKEQIPAKLAITVMNTGESAIESSYALV</sequence>
<evidence type="ECO:0000256" key="1">
    <source>
        <dbReference type="ARBA" id="ARBA00006930"/>
    </source>
</evidence>
<accession>A0ABN6XQH0</accession>
<dbReference type="Gene3D" id="3.40.50.300">
    <property type="entry name" value="P-loop containing nucleotide triphosphate hydrolases"/>
    <property type="match status" value="2"/>
</dbReference>